<evidence type="ECO:0008006" key="2">
    <source>
        <dbReference type="Google" id="ProtNLM"/>
    </source>
</evidence>
<comment type="caution">
    <text evidence="1">The sequence shown here is derived from an EMBL/GenBank/DDBJ whole genome shotgun (WGS) entry which is preliminary data.</text>
</comment>
<dbReference type="AlphaFoldDB" id="A0A6L2LG06"/>
<reference evidence="1" key="1">
    <citation type="journal article" date="2019" name="Sci. Rep.">
        <title>Draft genome of Tanacetum cinerariifolium, the natural source of mosquito coil.</title>
        <authorList>
            <person name="Yamashiro T."/>
            <person name="Shiraishi A."/>
            <person name="Satake H."/>
            <person name="Nakayama K."/>
        </authorList>
    </citation>
    <scope>NUCLEOTIDE SEQUENCE</scope>
</reference>
<gene>
    <name evidence="1" type="ORF">Tci_031142</name>
</gene>
<name>A0A6L2LG06_TANCI</name>
<sequence>MNQVDMQGQQTLSYVGNWSTGLGAYTLFNNAIFQSDVIHSYDSDCDDLPLEQATLMANLSNHNSDVIFEVPTYNTCHDNNVFEQNIQEMQDCEQKAFFDDSNDEFISESNMISYEQYLKENGSKVVHITPSLTDFAKHFVPQQELSAEQAFWFQMSKPSTESSDPSPVKVNVPSELPKVSLVNASLKKLKSHLAKFNSVVNTRITPSALIEAYLIFFEEGLVHQSVQKCITSVWSLSSL</sequence>
<protein>
    <recommendedName>
        <fullName evidence="2">Integrase, catalytic region, zinc finger, CCHC-type, peptidase aspartic, catalytic</fullName>
    </recommendedName>
</protein>
<accession>A0A6L2LG06</accession>
<proteinExistence type="predicted"/>
<organism evidence="1">
    <name type="scientific">Tanacetum cinerariifolium</name>
    <name type="common">Dalmatian daisy</name>
    <name type="synonym">Chrysanthemum cinerariifolium</name>
    <dbReference type="NCBI Taxonomy" id="118510"/>
    <lineage>
        <taxon>Eukaryota</taxon>
        <taxon>Viridiplantae</taxon>
        <taxon>Streptophyta</taxon>
        <taxon>Embryophyta</taxon>
        <taxon>Tracheophyta</taxon>
        <taxon>Spermatophyta</taxon>
        <taxon>Magnoliopsida</taxon>
        <taxon>eudicotyledons</taxon>
        <taxon>Gunneridae</taxon>
        <taxon>Pentapetalae</taxon>
        <taxon>asterids</taxon>
        <taxon>campanulids</taxon>
        <taxon>Asterales</taxon>
        <taxon>Asteraceae</taxon>
        <taxon>Asteroideae</taxon>
        <taxon>Anthemideae</taxon>
        <taxon>Anthemidinae</taxon>
        <taxon>Tanacetum</taxon>
    </lineage>
</organism>
<dbReference type="EMBL" id="BKCJ010004123">
    <property type="protein sequence ID" value="GEU59164.1"/>
    <property type="molecule type" value="Genomic_DNA"/>
</dbReference>
<evidence type="ECO:0000313" key="1">
    <source>
        <dbReference type="EMBL" id="GEU59164.1"/>
    </source>
</evidence>